<evidence type="ECO:0000313" key="3">
    <source>
        <dbReference type="Proteomes" id="UP000284605"/>
    </source>
</evidence>
<reference evidence="2 3" key="1">
    <citation type="submission" date="2018-09" db="EMBL/GenBank/DDBJ databases">
        <authorList>
            <person name="Zhu H."/>
        </authorList>
    </citation>
    <scope>NUCLEOTIDE SEQUENCE [LARGE SCALE GENOMIC DNA]</scope>
    <source>
        <strain evidence="2 3">K1W22B-8</strain>
    </source>
</reference>
<dbReference type="SUPFAM" id="SSF159664">
    <property type="entry name" value="CobE/GbiG C-terminal domain-like"/>
    <property type="match status" value="1"/>
</dbReference>
<evidence type="ECO:0000259" key="1">
    <source>
        <dbReference type="Pfam" id="PF01890"/>
    </source>
</evidence>
<dbReference type="GO" id="GO:0009236">
    <property type="term" value="P:cobalamin biosynthetic process"/>
    <property type="evidence" value="ECO:0007669"/>
    <property type="project" value="InterPro"/>
</dbReference>
<protein>
    <submittedName>
        <fullName evidence="2">Cobalamin biosynthesis protein</fullName>
    </submittedName>
</protein>
<dbReference type="Pfam" id="PF01890">
    <property type="entry name" value="CbiG_C"/>
    <property type="match status" value="1"/>
</dbReference>
<organism evidence="2 3">
    <name type="scientific">Oleomonas cavernae</name>
    <dbReference type="NCBI Taxonomy" id="2320859"/>
    <lineage>
        <taxon>Bacteria</taxon>
        <taxon>Pseudomonadati</taxon>
        <taxon>Pseudomonadota</taxon>
        <taxon>Alphaproteobacteria</taxon>
        <taxon>Acetobacterales</taxon>
        <taxon>Acetobacteraceae</taxon>
        <taxon>Oleomonas</taxon>
    </lineage>
</organism>
<evidence type="ECO:0000313" key="2">
    <source>
        <dbReference type="EMBL" id="RJF88254.1"/>
    </source>
</evidence>
<name>A0A418WE41_9PROT</name>
<dbReference type="InterPro" id="IPR036518">
    <property type="entry name" value="CobE/GbiG_C_sf"/>
</dbReference>
<comment type="caution">
    <text evidence="2">The sequence shown here is derived from an EMBL/GenBank/DDBJ whole genome shotgun (WGS) entry which is preliminary data.</text>
</comment>
<dbReference type="EMBL" id="QYUK01000011">
    <property type="protein sequence ID" value="RJF88254.1"/>
    <property type="molecule type" value="Genomic_DNA"/>
</dbReference>
<dbReference type="PANTHER" id="PTHR37477">
    <property type="entry name" value="COBALT-PRECORRIN-5A HYDROLASE"/>
    <property type="match status" value="1"/>
</dbReference>
<dbReference type="OrthoDB" id="7224020at2"/>
<proteinExistence type="predicted"/>
<dbReference type="Proteomes" id="UP000284605">
    <property type="component" value="Unassembled WGS sequence"/>
</dbReference>
<dbReference type="Gene3D" id="3.30.420.180">
    <property type="entry name" value="CobE/GbiG C-terminal domain"/>
    <property type="match status" value="1"/>
</dbReference>
<dbReference type="InterPro" id="IPR002750">
    <property type="entry name" value="CobE/GbiG_C"/>
</dbReference>
<sequence>MERGETMIVAGIGCRKDCPAEDILALLREAMADAGIESIDLLASADLKANEAGLAQAAAALGLPLRLFSQPALEAVTASISMRSACVKRLTGLESVAEAAALAGAGFGARLIVPRIANARATCALAHGA</sequence>
<dbReference type="InterPro" id="IPR052553">
    <property type="entry name" value="CbiG_hydrolase"/>
</dbReference>
<gene>
    <name evidence="2" type="ORF">D3874_15560</name>
</gene>
<feature type="domain" description="CobE/GbiG C-terminal" evidence="1">
    <location>
        <begin position="8"/>
        <end position="126"/>
    </location>
</feature>
<keyword evidence="3" id="KW-1185">Reference proteome</keyword>
<accession>A0A418WE41</accession>
<dbReference type="AlphaFoldDB" id="A0A418WE41"/>
<dbReference type="PANTHER" id="PTHR37477:SF1">
    <property type="entry name" value="COBALT-PRECORRIN-5A HYDROLASE"/>
    <property type="match status" value="1"/>
</dbReference>